<dbReference type="GO" id="GO:0000976">
    <property type="term" value="F:transcription cis-regulatory region binding"/>
    <property type="evidence" value="ECO:0007669"/>
    <property type="project" value="TreeGrafter"/>
</dbReference>
<dbReference type="RefSeq" id="WP_265677079.1">
    <property type="nucleotide sequence ID" value="NZ_JAKRRY010000041.1"/>
</dbReference>
<dbReference type="InterPro" id="IPR002481">
    <property type="entry name" value="FUR"/>
</dbReference>
<feature type="binding site" evidence="7">
    <location>
        <position position="145"/>
    </location>
    <ligand>
        <name>Zn(2+)</name>
        <dbReference type="ChEBI" id="CHEBI:29105"/>
    </ligand>
</feature>
<dbReference type="Pfam" id="PF01475">
    <property type="entry name" value="FUR"/>
    <property type="match status" value="1"/>
</dbReference>
<dbReference type="InterPro" id="IPR036388">
    <property type="entry name" value="WH-like_DNA-bd_sf"/>
</dbReference>
<feature type="binding site" evidence="7">
    <location>
        <position position="107"/>
    </location>
    <ligand>
        <name>Zn(2+)</name>
        <dbReference type="ChEBI" id="CHEBI:29105"/>
    </ligand>
</feature>
<keyword evidence="6" id="KW-0804">Transcription</keyword>
<keyword evidence="4" id="KW-0805">Transcription regulation</keyword>
<dbReference type="AlphaFoldDB" id="A0A9X3CRY1"/>
<dbReference type="InterPro" id="IPR043135">
    <property type="entry name" value="Fur_C"/>
</dbReference>
<proteinExistence type="inferred from homology"/>
<evidence type="ECO:0000256" key="7">
    <source>
        <dbReference type="PIRSR" id="PIRSR602481-1"/>
    </source>
</evidence>
<evidence type="ECO:0000313" key="9">
    <source>
        <dbReference type="Proteomes" id="UP001155587"/>
    </source>
</evidence>
<feature type="binding site" evidence="7">
    <location>
        <position position="148"/>
    </location>
    <ligand>
        <name>Zn(2+)</name>
        <dbReference type="ChEBI" id="CHEBI:29105"/>
    </ligand>
</feature>
<dbReference type="GO" id="GO:0005829">
    <property type="term" value="C:cytosol"/>
    <property type="evidence" value="ECO:0007669"/>
    <property type="project" value="TreeGrafter"/>
</dbReference>
<evidence type="ECO:0000256" key="5">
    <source>
        <dbReference type="ARBA" id="ARBA00023125"/>
    </source>
</evidence>
<organism evidence="8 9">
    <name type="scientific">Vibrio qingdaonensis</name>
    <dbReference type="NCBI Taxonomy" id="2829491"/>
    <lineage>
        <taxon>Bacteria</taxon>
        <taxon>Pseudomonadati</taxon>
        <taxon>Pseudomonadota</taxon>
        <taxon>Gammaproteobacteria</taxon>
        <taxon>Vibrionales</taxon>
        <taxon>Vibrionaceae</taxon>
        <taxon>Vibrio</taxon>
    </lineage>
</organism>
<keyword evidence="3 7" id="KW-0862">Zinc</keyword>
<comment type="caution">
    <text evidence="8">The sequence shown here is derived from an EMBL/GenBank/DDBJ whole genome shotgun (WGS) entry which is preliminary data.</text>
</comment>
<gene>
    <name evidence="8" type="ORF">MD535_21435</name>
</gene>
<dbReference type="GO" id="GO:1900376">
    <property type="term" value="P:regulation of secondary metabolite biosynthetic process"/>
    <property type="evidence" value="ECO:0007669"/>
    <property type="project" value="TreeGrafter"/>
</dbReference>
<accession>A0A9X3CRY1</accession>
<evidence type="ECO:0000256" key="6">
    <source>
        <dbReference type="ARBA" id="ARBA00023163"/>
    </source>
</evidence>
<keyword evidence="2" id="KW-0678">Repressor</keyword>
<comment type="cofactor">
    <cofactor evidence="7">
        <name>Zn(2+)</name>
        <dbReference type="ChEBI" id="CHEBI:29105"/>
    </cofactor>
    <text evidence="7">Binds 1 zinc ion per subunit.</text>
</comment>
<protein>
    <submittedName>
        <fullName evidence="8">Transcriptional repressor</fullName>
    </submittedName>
</protein>
<keyword evidence="5" id="KW-0238">DNA-binding</keyword>
<evidence type="ECO:0000313" key="8">
    <source>
        <dbReference type="EMBL" id="MCW8348553.1"/>
    </source>
</evidence>
<name>A0A9X3CRY1_9VIBR</name>
<dbReference type="PANTHER" id="PTHR33202">
    <property type="entry name" value="ZINC UPTAKE REGULATION PROTEIN"/>
    <property type="match status" value="1"/>
</dbReference>
<dbReference type="Gene3D" id="3.30.1490.190">
    <property type="match status" value="1"/>
</dbReference>
<keyword evidence="7" id="KW-0479">Metal-binding</keyword>
<evidence type="ECO:0000256" key="2">
    <source>
        <dbReference type="ARBA" id="ARBA00022491"/>
    </source>
</evidence>
<dbReference type="Proteomes" id="UP001155587">
    <property type="component" value="Unassembled WGS sequence"/>
</dbReference>
<dbReference type="Gene3D" id="1.10.10.10">
    <property type="entry name" value="Winged helix-like DNA-binding domain superfamily/Winged helix DNA-binding domain"/>
    <property type="match status" value="1"/>
</dbReference>
<dbReference type="EMBL" id="JAKRRY010000041">
    <property type="protein sequence ID" value="MCW8348553.1"/>
    <property type="molecule type" value="Genomic_DNA"/>
</dbReference>
<dbReference type="InterPro" id="IPR036390">
    <property type="entry name" value="WH_DNA-bd_sf"/>
</dbReference>
<dbReference type="GO" id="GO:0003700">
    <property type="term" value="F:DNA-binding transcription factor activity"/>
    <property type="evidence" value="ECO:0007669"/>
    <property type="project" value="InterPro"/>
</dbReference>
<reference evidence="8" key="1">
    <citation type="submission" date="2022-02" db="EMBL/GenBank/DDBJ databases">
        <title>Vibrio sp. nov, a new bacterium isolated from seawater.</title>
        <authorList>
            <person name="Yuan Y."/>
        </authorList>
    </citation>
    <scope>NUCLEOTIDE SEQUENCE</scope>
    <source>
        <strain evidence="8">ZSDZ65</strain>
    </source>
</reference>
<dbReference type="GO" id="GO:0045892">
    <property type="term" value="P:negative regulation of DNA-templated transcription"/>
    <property type="evidence" value="ECO:0007669"/>
    <property type="project" value="TreeGrafter"/>
</dbReference>
<keyword evidence="9" id="KW-1185">Reference proteome</keyword>
<feature type="binding site" evidence="7">
    <location>
        <position position="104"/>
    </location>
    <ligand>
        <name>Zn(2+)</name>
        <dbReference type="ChEBI" id="CHEBI:29105"/>
    </ligand>
</feature>
<comment type="similarity">
    <text evidence="1">Belongs to the Fur family.</text>
</comment>
<dbReference type="SUPFAM" id="SSF46785">
    <property type="entry name" value="Winged helix' DNA-binding domain"/>
    <property type="match status" value="1"/>
</dbReference>
<sequence length="150" mass="16835">MRNIDGIIAHVERTCKSRGKQLTSKRKLVLHALVNANKALSAYQLVDYCKEHLAQNIQAMSVYRILDFLESEQLVHKLSVSNKYIVCSRILCDHEHGIAQFLICSKCEKISEQAIDSATINGLQSQARQEGFTVVSPQIEINCVCDDCAK</sequence>
<evidence type="ECO:0000256" key="1">
    <source>
        <dbReference type="ARBA" id="ARBA00007957"/>
    </source>
</evidence>
<evidence type="ECO:0000256" key="4">
    <source>
        <dbReference type="ARBA" id="ARBA00023015"/>
    </source>
</evidence>
<dbReference type="GO" id="GO:0008270">
    <property type="term" value="F:zinc ion binding"/>
    <property type="evidence" value="ECO:0007669"/>
    <property type="project" value="TreeGrafter"/>
</dbReference>
<evidence type="ECO:0000256" key="3">
    <source>
        <dbReference type="ARBA" id="ARBA00022833"/>
    </source>
</evidence>
<dbReference type="PANTHER" id="PTHR33202:SF6">
    <property type="entry name" value="ZINC UPTAKE REGULATION PROTEIN"/>
    <property type="match status" value="1"/>
</dbReference>